<accession>A0A8A4XCY8</accession>
<sequence length="597" mass="65232">MRQYSMRVHNLARAARGMPPDNYDINVNLPARRKLGNKGGVPNDISDDELAELIDFAEHNFNEEVFDEIDTPEEARAELSNIHTSQEAGPSHRIDEPPAKRIRPDEPPPKTTTSAPTTVPPTTTMGPPHTPMDQSGSADSTSAGGQGTPAAAAGGVAGPQGQPRGLIPGGGMAPYRIPRPRPVDEFEEITYGKQFKFHSFGIAWKGLAAQAGQQTGPPLIAAHTIYFTTTSLAELPVDKPYFYMDPAEFNNLNPGSYCTAVHCKVSQRNAIQQFETGATTTNLATLNQNKNAIYAYGLNLTGMGMNRYYSTFDATQTMVPTASTTPIYVDGDAGGSYVGFVGDAYGFAQPDLRFNTILPKHNFGEPIRLQNYWNFVTHSLNNDGWMQAQHLWHEWDASQSIAQQVCEYSYHPAMAPLNPPLKDINTHVPIVSTGFVLESSSGYTGRERLTAAPLPADGSVSTVTHSTVANNAQQTTIMAININTPLEKSQFLKSSIRDGFKAQSQPSFHIGMKPVHSLTTSAGFSDNSTFTDCRIDWDVTTHMTVRYRKRTERSYQTAQTIPTADRVWQTSGGPEVNLNSVIYNGLYTNTQFTANAA</sequence>
<proteinExistence type="predicted"/>
<feature type="compositionally biased region" description="Low complexity" evidence="1">
    <location>
        <begin position="111"/>
        <end position="127"/>
    </location>
</feature>
<organism evidence="2">
    <name type="scientific">Emberiza tristrami ambidensovirus</name>
    <dbReference type="NCBI Taxonomy" id="2794447"/>
    <lineage>
        <taxon>Viruses</taxon>
        <taxon>Monodnaviria</taxon>
        <taxon>Shotokuvirae</taxon>
        <taxon>Cossaviricota</taxon>
        <taxon>Quintoviricetes</taxon>
        <taxon>Piccovirales</taxon>
        <taxon>Parvoviridae</taxon>
        <taxon>Densovirinae</taxon>
        <taxon>Ambidensovirus</taxon>
    </lineage>
</organism>
<evidence type="ECO:0000256" key="1">
    <source>
        <dbReference type="SAM" id="MobiDB-lite"/>
    </source>
</evidence>
<dbReference type="Pfam" id="PF02336">
    <property type="entry name" value="Denso_VP4"/>
    <property type="match status" value="1"/>
</dbReference>
<feature type="compositionally biased region" description="Basic and acidic residues" evidence="1">
    <location>
        <begin position="90"/>
        <end position="108"/>
    </location>
</feature>
<feature type="compositionally biased region" description="Polar residues" evidence="1">
    <location>
        <begin position="132"/>
        <end position="142"/>
    </location>
</feature>
<name>A0A8A4XCY8_9VIRU</name>
<dbReference type="EMBL" id="MW046632">
    <property type="protein sequence ID" value="QTE04121.1"/>
    <property type="molecule type" value="Genomic_DNA"/>
</dbReference>
<feature type="compositionally biased region" description="Low complexity" evidence="1">
    <location>
        <begin position="148"/>
        <end position="165"/>
    </location>
</feature>
<feature type="region of interest" description="Disordered" evidence="1">
    <location>
        <begin position="81"/>
        <end position="176"/>
    </location>
</feature>
<dbReference type="InterPro" id="IPR016184">
    <property type="entry name" value="Capsid/spike_ssDNA_virus"/>
</dbReference>
<reference evidence="2" key="1">
    <citation type="submission" date="2020-09" db="EMBL/GenBank/DDBJ databases">
        <title>Parvovirus dark matter in the feces of wild birds.</title>
        <authorList>
            <person name="Dai Z."/>
            <person name="Yang S."/>
            <person name="Zhang W."/>
        </authorList>
    </citation>
    <scope>NUCLEOTIDE SEQUENCE</scope>
    <source>
        <strain evidence="2">Trb102par026</strain>
    </source>
</reference>
<dbReference type="SUPFAM" id="SSF88645">
    <property type="entry name" value="ssDNA viruses"/>
    <property type="match status" value="1"/>
</dbReference>
<protein>
    <submittedName>
        <fullName evidence="2">Structural protein</fullName>
    </submittedName>
</protein>
<dbReference type="GO" id="GO:0005198">
    <property type="term" value="F:structural molecule activity"/>
    <property type="evidence" value="ECO:0007669"/>
    <property type="project" value="InterPro"/>
</dbReference>
<evidence type="ECO:0000313" key="2">
    <source>
        <dbReference type="EMBL" id="QTE04121.1"/>
    </source>
</evidence>
<dbReference type="InterPro" id="IPR003433">
    <property type="entry name" value="Capsid_VP4_densovirus"/>
</dbReference>